<keyword evidence="2" id="KW-0812">Transmembrane</keyword>
<dbReference type="OrthoDB" id="60858at2759"/>
<dbReference type="PANTHER" id="PTHR37919:SF2">
    <property type="entry name" value="EXPERA DOMAIN-CONTAINING PROTEIN"/>
    <property type="match status" value="1"/>
</dbReference>
<proteinExistence type="predicted"/>
<feature type="transmembrane region" description="Helical" evidence="2">
    <location>
        <begin position="181"/>
        <end position="200"/>
    </location>
</feature>
<dbReference type="GeneID" id="70290764"/>
<comment type="caution">
    <text evidence="3">The sequence shown here is derived from an EMBL/GenBank/DDBJ whole genome shotgun (WGS) entry which is preliminary data.</text>
</comment>
<feature type="transmembrane region" description="Helical" evidence="2">
    <location>
        <begin position="107"/>
        <end position="127"/>
    </location>
</feature>
<dbReference type="PANTHER" id="PTHR37919">
    <property type="entry name" value="PROTEIN CBG05606"/>
    <property type="match status" value="1"/>
</dbReference>
<gene>
    <name evidence="3" type="ORF">F5Z01DRAFT_455899</name>
</gene>
<reference evidence="3" key="1">
    <citation type="journal article" date="2021" name="IMA Fungus">
        <title>Genomic characterization of three marine fungi, including Emericellopsis atlantica sp. nov. with signatures of a generalist lifestyle and marine biomass degradation.</title>
        <authorList>
            <person name="Hagestad O.C."/>
            <person name="Hou L."/>
            <person name="Andersen J.H."/>
            <person name="Hansen E.H."/>
            <person name="Altermark B."/>
            <person name="Li C."/>
            <person name="Kuhnert E."/>
            <person name="Cox R.J."/>
            <person name="Crous P.W."/>
            <person name="Spatafora J.W."/>
            <person name="Lail K."/>
            <person name="Amirebrahimi M."/>
            <person name="Lipzen A."/>
            <person name="Pangilinan J."/>
            <person name="Andreopoulos W."/>
            <person name="Hayes R.D."/>
            <person name="Ng V."/>
            <person name="Grigoriev I.V."/>
            <person name="Jackson S.A."/>
            <person name="Sutton T.D.S."/>
            <person name="Dobson A.D.W."/>
            <person name="Rama T."/>
        </authorList>
    </citation>
    <scope>NUCLEOTIDE SEQUENCE</scope>
    <source>
        <strain evidence="3">TS7</strain>
    </source>
</reference>
<keyword evidence="2" id="KW-0472">Membrane</keyword>
<accession>A0A9P7ZSR0</accession>
<sequence>MVSTRASSRADERPLSSSGKPSSSSSSSSSNPTQGSWSHAPSRLTLLWLAISIPLVVWDTVYVLGRPHTMAGGFLHWPLYVPYALYAEIDYVYGWKAVHDNLGFTSAQGLLNAVEIAMYLAYLWMCYERGSWTLDGRRGGKAALVGLSAAVMTLSKTVLYWANEYYSGFAGIGHNAPMDLLFLWIIPNGAWLVGSGYMIFDFGGNILDGLAMASEHRKSA</sequence>
<dbReference type="AlphaFoldDB" id="A0A9P7ZSR0"/>
<evidence type="ECO:0008006" key="5">
    <source>
        <dbReference type="Google" id="ProtNLM"/>
    </source>
</evidence>
<protein>
    <recommendedName>
        <fullName evidence="5">C6 transcription factor</fullName>
    </recommendedName>
</protein>
<evidence type="ECO:0000256" key="1">
    <source>
        <dbReference type="SAM" id="MobiDB-lite"/>
    </source>
</evidence>
<dbReference type="RefSeq" id="XP_046121076.1">
    <property type="nucleotide sequence ID" value="XM_046259861.1"/>
</dbReference>
<feature type="transmembrane region" description="Helical" evidence="2">
    <location>
        <begin position="46"/>
        <end position="65"/>
    </location>
</feature>
<feature type="transmembrane region" description="Helical" evidence="2">
    <location>
        <begin position="139"/>
        <end position="161"/>
    </location>
</feature>
<feature type="compositionally biased region" description="Low complexity" evidence="1">
    <location>
        <begin position="16"/>
        <end position="30"/>
    </location>
</feature>
<feature type="region of interest" description="Disordered" evidence="1">
    <location>
        <begin position="1"/>
        <end position="36"/>
    </location>
</feature>
<dbReference type="Proteomes" id="UP000887229">
    <property type="component" value="Unassembled WGS sequence"/>
</dbReference>
<evidence type="ECO:0000313" key="4">
    <source>
        <dbReference type="Proteomes" id="UP000887229"/>
    </source>
</evidence>
<organism evidence="3 4">
    <name type="scientific">Emericellopsis atlantica</name>
    <dbReference type="NCBI Taxonomy" id="2614577"/>
    <lineage>
        <taxon>Eukaryota</taxon>
        <taxon>Fungi</taxon>
        <taxon>Dikarya</taxon>
        <taxon>Ascomycota</taxon>
        <taxon>Pezizomycotina</taxon>
        <taxon>Sordariomycetes</taxon>
        <taxon>Hypocreomycetidae</taxon>
        <taxon>Hypocreales</taxon>
        <taxon>Bionectriaceae</taxon>
        <taxon>Emericellopsis</taxon>
    </lineage>
</organism>
<keyword evidence="2" id="KW-1133">Transmembrane helix</keyword>
<dbReference type="EMBL" id="MU251246">
    <property type="protein sequence ID" value="KAG9257152.1"/>
    <property type="molecule type" value="Genomic_DNA"/>
</dbReference>
<keyword evidence="4" id="KW-1185">Reference proteome</keyword>
<name>A0A9P7ZSR0_9HYPO</name>
<evidence type="ECO:0000256" key="2">
    <source>
        <dbReference type="SAM" id="Phobius"/>
    </source>
</evidence>
<evidence type="ECO:0000313" key="3">
    <source>
        <dbReference type="EMBL" id="KAG9257152.1"/>
    </source>
</evidence>
<feature type="transmembrane region" description="Helical" evidence="2">
    <location>
        <begin position="77"/>
        <end position="95"/>
    </location>
</feature>